<dbReference type="RefSeq" id="XP_069212638.1">
    <property type="nucleotide sequence ID" value="XM_069349094.1"/>
</dbReference>
<evidence type="ECO:0000259" key="4">
    <source>
        <dbReference type="PROSITE" id="PS50250"/>
    </source>
</evidence>
<comment type="similarity">
    <text evidence="1">Belongs to the CSN7/EIF3M family. CSN7 subfamily.</text>
</comment>
<evidence type="ECO:0000256" key="2">
    <source>
        <dbReference type="ARBA" id="ARBA00022790"/>
    </source>
</evidence>
<feature type="compositionally biased region" description="Basic and acidic residues" evidence="3">
    <location>
        <begin position="254"/>
        <end position="266"/>
    </location>
</feature>
<dbReference type="InterPro" id="IPR045237">
    <property type="entry name" value="COPS7/eIF3m"/>
</dbReference>
<dbReference type="GeneID" id="95981484"/>
<evidence type="ECO:0000313" key="5">
    <source>
        <dbReference type="EMBL" id="KAL1412694.1"/>
    </source>
</evidence>
<keyword evidence="6" id="KW-1185">Reference proteome</keyword>
<proteinExistence type="inferred from homology"/>
<feature type="compositionally biased region" description="Basic and acidic residues" evidence="3">
    <location>
        <begin position="218"/>
        <end position="230"/>
    </location>
</feature>
<dbReference type="PANTHER" id="PTHR15350">
    <property type="entry name" value="COP9 SIGNALOSOME COMPLEX SUBUNIT 7/DENDRITIC CELL PROTEIN GA17"/>
    <property type="match status" value="1"/>
</dbReference>
<dbReference type="Proteomes" id="UP001565368">
    <property type="component" value="Unassembled WGS sequence"/>
</dbReference>
<reference evidence="5 6" key="1">
    <citation type="submission" date="2023-08" db="EMBL/GenBank/DDBJ databases">
        <title>Annotated Genome Sequence of Vanrija albida AlHP1.</title>
        <authorList>
            <person name="Herzog R."/>
        </authorList>
    </citation>
    <scope>NUCLEOTIDE SEQUENCE [LARGE SCALE GENOMIC DNA]</scope>
    <source>
        <strain evidence="5 6">AlHP1</strain>
    </source>
</reference>
<dbReference type="PANTHER" id="PTHR15350:SF5">
    <property type="entry name" value="COP9 SIGNALOSOME COMPLEX SUBUNIT 7"/>
    <property type="match status" value="1"/>
</dbReference>
<feature type="region of interest" description="Disordered" evidence="3">
    <location>
        <begin position="218"/>
        <end position="273"/>
    </location>
</feature>
<evidence type="ECO:0000256" key="3">
    <source>
        <dbReference type="SAM" id="MobiDB-lite"/>
    </source>
</evidence>
<evidence type="ECO:0000256" key="1">
    <source>
        <dbReference type="ARBA" id="ARBA00008482"/>
    </source>
</evidence>
<keyword evidence="2" id="KW-0736">Signalosome</keyword>
<comment type="caution">
    <text evidence="5">The sequence shown here is derived from an EMBL/GenBank/DDBJ whole genome shotgun (WGS) entry which is preliminary data.</text>
</comment>
<sequence length="273" mass="30560">MSEQHSPLEPFLLLARSTKGAAAAKIILDATAASGVYVFAELLELPNVKALQSDPSYDKHYRLLDLFAYGTLNDYRQSPDSYPPLTAAHQTKLKHLTLLSLSLQHRSLPYAQLTEVLQVGSTRELENVIIDSIYAGLLGGKMHHHEEVLHVDWVASRDLRRDDLVKIQSSLNNWSKNAQAILGALDEQIAGVRAQNLNEAQQNADYQKKLDSAFLRARDEQASRRSDKNKAGAKNFGDWEDDDLDGHLASGERILSERGHHLPDPRAKKRVRD</sequence>
<dbReference type="InterPro" id="IPR000717">
    <property type="entry name" value="PCI_dom"/>
</dbReference>
<name>A0ABR3QDA1_9TREE</name>
<dbReference type="Pfam" id="PF01399">
    <property type="entry name" value="PCI"/>
    <property type="match status" value="1"/>
</dbReference>
<dbReference type="SMART" id="SM00088">
    <property type="entry name" value="PINT"/>
    <property type="match status" value="1"/>
</dbReference>
<dbReference type="Pfam" id="PF22061">
    <property type="entry name" value="CSN7_HB_subdom"/>
    <property type="match status" value="1"/>
</dbReference>
<protein>
    <recommendedName>
        <fullName evidence="4">PCI domain-containing protein</fullName>
    </recommendedName>
</protein>
<accession>A0ABR3QDA1</accession>
<feature type="domain" description="PCI" evidence="4">
    <location>
        <begin position="1"/>
        <end position="156"/>
    </location>
</feature>
<dbReference type="PROSITE" id="PS50250">
    <property type="entry name" value="PCI"/>
    <property type="match status" value="1"/>
</dbReference>
<dbReference type="EMBL" id="JBBXJM010000001">
    <property type="protein sequence ID" value="KAL1412694.1"/>
    <property type="molecule type" value="Genomic_DNA"/>
</dbReference>
<evidence type="ECO:0000313" key="6">
    <source>
        <dbReference type="Proteomes" id="UP001565368"/>
    </source>
</evidence>
<organism evidence="5 6">
    <name type="scientific">Vanrija albida</name>
    <dbReference type="NCBI Taxonomy" id="181172"/>
    <lineage>
        <taxon>Eukaryota</taxon>
        <taxon>Fungi</taxon>
        <taxon>Dikarya</taxon>
        <taxon>Basidiomycota</taxon>
        <taxon>Agaricomycotina</taxon>
        <taxon>Tremellomycetes</taxon>
        <taxon>Trichosporonales</taxon>
        <taxon>Trichosporonaceae</taxon>
        <taxon>Vanrija</taxon>
    </lineage>
</organism>
<gene>
    <name evidence="5" type="ORF">Q8F55_000441</name>
</gene>